<keyword evidence="2" id="KW-1185">Reference proteome</keyword>
<dbReference type="Proteomes" id="UP000479226">
    <property type="component" value="Unassembled WGS sequence"/>
</dbReference>
<name>A0ABX0DBU1_9MICC</name>
<evidence type="ECO:0000313" key="1">
    <source>
        <dbReference type="EMBL" id="NGN82885.1"/>
    </source>
</evidence>
<proteinExistence type="predicted"/>
<dbReference type="Gene3D" id="3.40.1760.10">
    <property type="entry name" value="YfbM-like super family"/>
    <property type="match status" value="1"/>
</dbReference>
<organism evidence="1 2">
    <name type="scientific">Arthrobacter silviterrae</name>
    <dbReference type="NCBI Taxonomy" id="2026658"/>
    <lineage>
        <taxon>Bacteria</taxon>
        <taxon>Bacillati</taxon>
        <taxon>Actinomycetota</taxon>
        <taxon>Actinomycetes</taxon>
        <taxon>Micrococcales</taxon>
        <taxon>Micrococcaceae</taxon>
        <taxon>Arthrobacter</taxon>
    </lineage>
</organism>
<reference evidence="1 2" key="1">
    <citation type="submission" date="2020-02" db="EMBL/GenBank/DDBJ databases">
        <title>Genome sequence of the type strain DSM 27180 of Arthrobacter silviterrae.</title>
        <authorList>
            <person name="Gao J."/>
            <person name="Sun J."/>
        </authorList>
    </citation>
    <scope>NUCLEOTIDE SEQUENCE [LARGE SCALE GENOMIC DNA]</scope>
    <source>
        <strain evidence="1 2">DSM 27180</strain>
    </source>
</reference>
<accession>A0ABX0DBU1</accession>
<dbReference type="RefSeq" id="WP_165180979.1">
    <property type="nucleotide sequence ID" value="NZ_JAAKZI010000006.1"/>
</dbReference>
<sequence>MGIKYFALPVPAPLVNIARINPRAFLSDPHFWESWSDPPDRPECLYLDKPWKDLRDLLGQPGAEPARPAYELLRGEVKPYGYGWIPYCRVLGAEEVAAVAEDLARVDLPPLYQRWSAHVSPDWAAIVNGRRDMVESYLKDARRFTTELAGQGLGLVYSIG</sequence>
<dbReference type="InterPro" id="IPR035944">
    <property type="entry name" value="YfbM-like_sf"/>
</dbReference>
<evidence type="ECO:0000313" key="2">
    <source>
        <dbReference type="Proteomes" id="UP000479226"/>
    </source>
</evidence>
<gene>
    <name evidence="1" type="ORF">G6N77_05310</name>
</gene>
<protein>
    <submittedName>
        <fullName evidence="1">DUF1877 family protein</fullName>
    </submittedName>
</protein>
<comment type="caution">
    <text evidence="1">The sequence shown here is derived from an EMBL/GenBank/DDBJ whole genome shotgun (WGS) entry which is preliminary data.</text>
</comment>
<dbReference type="EMBL" id="JAAKZI010000006">
    <property type="protein sequence ID" value="NGN82885.1"/>
    <property type="molecule type" value="Genomic_DNA"/>
</dbReference>